<dbReference type="EMBL" id="KZ819606">
    <property type="protein sequence ID" value="PWN32294.1"/>
    <property type="molecule type" value="Genomic_DNA"/>
</dbReference>
<dbReference type="PANTHER" id="PTHR38703:SF1">
    <property type="entry name" value="ALLERGEN"/>
    <property type="match status" value="1"/>
</dbReference>
<dbReference type="RefSeq" id="XP_025352596.1">
    <property type="nucleotide sequence ID" value="XM_025496022.1"/>
</dbReference>
<evidence type="ECO:0000313" key="2">
    <source>
        <dbReference type="EMBL" id="PWN32294.1"/>
    </source>
</evidence>
<dbReference type="AlphaFoldDB" id="A0A316V4V8"/>
<proteinExistence type="predicted"/>
<dbReference type="GeneID" id="37017803"/>
<feature type="region of interest" description="Disordered" evidence="1">
    <location>
        <begin position="70"/>
        <end position="106"/>
    </location>
</feature>
<reference evidence="2 3" key="1">
    <citation type="journal article" date="2018" name="Mol. Biol. Evol.">
        <title>Broad Genomic Sampling Reveals a Smut Pathogenic Ancestry of the Fungal Clade Ustilaginomycotina.</title>
        <authorList>
            <person name="Kijpornyongpan T."/>
            <person name="Mondo S.J."/>
            <person name="Barry K."/>
            <person name="Sandor L."/>
            <person name="Lee J."/>
            <person name="Lipzen A."/>
            <person name="Pangilinan J."/>
            <person name="LaButti K."/>
            <person name="Hainaut M."/>
            <person name="Henrissat B."/>
            <person name="Grigoriev I.V."/>
            <person name="Spatafora J.W."/>
            <person name="Aime M.C."/>
        </authorList>
    </citation>
    <scope>NUCLEOTIDE SEQUENCE [LARGE SCALE GENOMIC DNA]</scope>
    <source>
        <strain evidence="2 3">MCA 3882</strain>
    </source>
</reference>
<dbReference type="InParanoid" id="A0A316V4V8"/>
<sequence>LKTGPGRSETVATADGANRHSHGHNLANADLSQGKVTQTVEHLAGITSKTNHTHNIEEVERQRELERHQHHIQVHHQPIKHEEHAAEKQHVKSHPVTKISEKHASTDKDAQLLASVTHSHGHRDEVNQAPVQHQIVDKGEQVKETVHHHIHNVVVPLVSHDAHEHHRIKTTIPTHHVLHEAPIIHQATTLEPVSREEFLKRGGVIDSTKSHVKDANLLHNGQCERKVDGVAEKLAKEL</sequence>
<dbReference type="Proteomes" id="UP000245771">
    <property type="component" value="Unassembled WGS sequence"/>
</dbReference>
<feature type="non-terminal residue" evidence="2">
    <location>
        <position position="238"/>
    </location>
</feature>
<feature type="non-terminal residue" evidence="2">
    <location>
        <position position="1"/>
    </location>
</feature>
<accession>A0A316V4V8</accession>
<gene>
    <name evidence="2" type="ORF">FA14DRAFT_113839</name>
</gene>
<name>A0A316V4V8_9BASI</name>
<keyword evidence="3" id="KW-1185">Reference proteome</keyword>
<dbReference type="OrthoDB" id="2118965at2759"/>
<evidence type="ECO:0000313" key="3">
    <source>
        <dbReference type="Proteomes" id="UP000245771"/>
    </source>
</evidence>
<feature type="region of interest" description="Disordered" evidence="1">
    <location>
        <begin position="1"/>
        <end position="35"/>
    </location>
</feature>
<protein>
    <recommendedName>
        <fullName evidence="4">Allergen</fullName>
    </recommendedName>
</protein>
<evidence type="ECO:0000256" key="1">
    <source>
        <dbReference type="SAM" id="MobiDB-lite"/>
    </source>
</evidence>
<organism evidence="2 3">
    <name type="scientific">Meira miltonrushii</name>
    <dbReference type="NCBI Taxonomy" id="1280837"/>
    <lineage>
        <taxon>Eukaryota</taxon>
        <taxon>Fungi</taxon>
        <taxon>Dikarya</taxon>
        <taxon>Basidiomycota</taxon>
        <taxon>Ustilaginomycotina</taxon>
        <taxon>Exobasidiomycetes</taxon>
        <taxon>Exobasidiales</taxon>
        <taxon>Brachybasidiaceae</taxon>
        <taxon>Meira</taxon>
    </lineage>
</organism>
<dbReference type="PANTHER" id="PTHR38703">
    <property type="entry name" value="CHROMOSOME 8, WHOLE GENOME SHOTGUN SEQUENCE"/>
    <property type="match status" value="1"/>
</dbReference>
<feature type="compositionally biased region" description="Basic and acidic residues" evidence="1">
    <location>
        <begin position="79"/>
        <end position="90"/>
    </location>
</feature>
<evidence type="ECO:0008006" key="4">
    <source>
        <dbReference type="Google" id="ProtNLM"/>
    </source>
</evidence>